<dbReference type="AlphaFoldDB" id="A0AA41S9R4"/>
<protein>
    <recommendedName>
        <fullName evidence="2">BZIP domain-containing protein</fullName>
    </recommendedName>
</protein>
<dbReference type="Pfam" id="PF07716">
    <property type="entry name" value="bZIP_2"/>
    <property type="match status" value="1"/>
</dbReference>
<reference evidence="3" key="1">
    <citation type="submission" date="2022-03" db="EMBL/GenBank/DDBJ databases">
        <title>A functionally conserved STORR gene fusion in Papaver species that diverged 16.8 million years ago.</title>
        <authorList>
            <person name="Catania T."/>
        </authorList>
    </citation>
    <scope>NUCLEOTIDE SEQUENCE</scope>
    <source>
        <strain evidence="3">S-191538</strain>
    </source>
</reference>
<dbReference type="GO" id="GO:0000978">
    <property type="term" value="F:RNA polymerase II cis-regulatory region sequence-specific DNA binding"/>
    <property type="evidence" value="ECO:0007669"/>
    <property type="project" value="TreeGrafter"/>
</dbReference>
<name>A0AA41S9R4_PAPNU</name>
<organism evidence="3 4">
    <name type="scientific">Papaver nudicaule</name>
    <name type="common">Iceland poppy</name>
    <dbReference type="NCBI Taxonomy" id="74823"/>
    <lineage>
        <taxon>Eukaryota</taxon>
        <taxon>Viridiplantae</taxon>
        <taxon>Streptophyta</taxon>
        <taxon>Embryophyta</taxon>
        <taxon>Tracheophyta</taxon>
        <taxon>Spermatophyta</taxon>
        <taxon>Magnoliopsida</taxon>
        <taxon>Ranunculales</taxon>
        <taxon>Papaveraceae</taxon>
        <taxon>Papaveroideae</taxon>
        <taxon>Papaver</taxon>
    </lineage>
</organism>
<evidence type="ECO:0000259" key="2">
    <source>
        <dbReference type="PROSITE" id="PS50217"/>
    </source>
</evidence>
<dbReference type="Gene3D" id="1.20.5.170">
    <property type="match status" value="1"/>
</dbReference>
<feature type="region of interest" description="Disordered" evidence="1">
    <location>
        <begin position="37"/>
        <end position="113"/>
    </location>
</feature>
<dbReference type="SUPFAM" id="SSF57959">
    <property type="entry name" value="Leucine zipper domain"/>
    <property type="match status" value="1"/>
</dbReference>
<dbReference type="InterPro" id="IPR031106">
    <property type="entry name" value="C/EBP"/>
</dbReference>
<dbReference type="PANTHER" id="PTHR23334:SF49">
    <property type="entry name" value="BASIC LEUCINE ZIPPER 23"/>
    <property type="match status" value="1"/>
</dbReference>
<dbReference type="CDD" id="cd14686">
    <property type="entry name" value="bZIP"/>
    <property type="match status" value="1"/>
</dbReference>
<dbReference type="Proteomes" id="UP001177140">
    <property type="component" value="Unassembled WGS sequence"/>
</dbReference>
<dbReference type="EMBL" id="JAJJMA010109184">
    <property type="protein sequence ID" value="MCL7031150.1"/>
    <property type="molecule type" value="Genomic_DNA"/>
</dbReference>
<comment type="caution">
    <text evidence="3">The sequence shown here is derived from an EMBL/GenBank/DDBJ whole genome shotgun (WGS) entry which is preliminary data.</text>
</comment>
<keyword evidence="4" id="KW-1185">Reference proteome</keyword>
<dbReference type="GO" id="GO:0000981">
    <property type="term" value="F:DNA-binding transcription factor activity, RNA polymerase II-specific"/>
    <property type="evidence" value="ECO:0007669"/>
    <property type="project" value="TreeGrafter"/>
</dbReference>
<dbReference type="PROSITE" id="PS50217">
    <property type="entry name" value="BZIP"/>
    <property type="match status" value="1"/>
</dbReference>
<evidence type="ECO:0000313" key="3">
    <source>
        <dbReference type="EMBL" id="MCL7031150.1"/>
    </source>
</evidence>
<feature type="domain" description="BZIP" evidence="2">
    <location>
        <begin position="85"/>
        <end position="151"/>
    </location>
</feature>
<feature type="compositionally biased region" description="Polar residues" evidence="1">
    <location>
        <begin position="42"/>
        <end position="51"/>
    </location>
</feature>
<evidence type="ECO:0000313" key="4">
    <source>
        <dbReference type="Proteomes" id="UP001177140"/>
    </source>
</evidence>
<sequence length="219" mass="24870">MDDGEIDFLNRALQNMEHQLLSSCAMDSFFDDRLDKTHAGTHANTSNQPEQNPDLPRSPDYTHFGPENHPVEEKTTSEESNESVERRSKKRPHGNRESVRKYRERKKARQASMEDEVIRLRIINQQLLKRLQGLVALEQEVERFKCLLVDIRGRIKGELGSFPFRKPATGMPRLSTSVGATDVNQCDHQYPGFDNNSGANVKLSTNVYTSSAAATKRRG</sequence>
<evidence type="ECO:0000256" key="1">
    <source>
        <dbReference type="SAM" id="MobiDB-lite"/>
    </source>
</evidence>
<accession>A0AA41S9R4</accession>
<dbReference type="PANTHER" id="PTHR23334">
    <property type="entry name" value="CCAAT/ENHANCER BINDING PROTEIN"/>
    <property type="match status" value="1"/>
</dbReference>
<gene>
    <name evidence="3" type="ORF">MKW94_023076</name>
</gene>
<dbReference type="InterPro" id="IPR046347">
    <property type="entry name" value="bZIP_sf"/>
</dbReference>
<dbReference type="SMART" id="SM00338">
    <property type="entry name" value="BRLZ"/>
    <property type="match status" value="1"/>
</dbReference>
<dbReference type="InterPro" id="IPR004827">
    <property type="entry name" value="bZIP"/>
</dbReference>
<dbReference type="GO" id="GO:0006351">
    <property type="term" value="P:DNA-templated transcription"/>
    <property type="evidence" value="ECO:0007669"/>
    <property type="project" value="InterPro"/>
</dbReference>
<proteinExistence type="predicted"/>